<reference evidence="3" key="2">
    <citation type="journal article" date="2013" name="Nat. Commun.">
        <title>Genome of the Chinese tree shrew.</title>
        <authorList>
            <person name="Fan Y."/>
            <person name="Huang Z.Y."/>
            <person name="Cao C.C."/>
            <person name="Chen C.S."/>
            <person name="Chen Y.X."/>
            <person name="Fan D.D."/>
            <person name="He J."/>
            <person name="Hou H.L."/>
            <person name="Hu L."/>
            <person name="Hu X.T."/>
            <person name="Jiang X.T."/>
            <person name="Lai R."/>
            <person name="Lang Y.S."/>
            <person name="Liang B."/>
            <person name="Liao S.G."/>
            <person name="Mu D."/>
            <person name="Ma Y.Y."/>
            <person name="Niu Y.Y."/>
            <person name="Sun X.Q."/>
            <person name="Xia J.Q."/>
            <person name="Xiao J."/>
            <person name="Xiong Z.Q."/>
            <person name="Xu L."/>
            <person name="Yang L."/>
            <person name="Zhang Y."/>
            <person name="Zhao W."/>
            <person name="Zhao X.D."/>
            <person name="Zheng Y.T."/>
            <person name="Zhou J.M."/>
            <person name="Zhu Y.B."/>
            <person name="Zhang G.J."/>
            <person name="Wang J."/>
            <person name="Yao Y.G."/>
        </authorList>
    </citation>
    <scope>NUCLEOTIDE SEQUENCE [LARGE SCALE GENOMIC DNA]</scope>
</reference>
<evidence type="ECO:0000313" key="2">
    <source>
        <dbReference type="EMBL" id="ELV10020.1"/>
    </source>
</evidence>
<organism evidence="2 3">
    <name type="scientific">Tupaia chinensis</name>
    <name type="common">Chinese tree shrew</name>
    <name type="synonym">Tupaia belangeri chinensis</name>
    <dbReference type="NCBI Taxonomy" id="246437"/>
    <lineage>
        <taxon>Eukaryota</taxon>
        <taxon>Metazoa</taxon>
        <taxon>Chordata</taxon>
        <taxon>Craniata</taxon>
        <taxon>Vertebrata</taxon>
        <taxon>Euteleostomi</taxon>
        <taxon>Mammalia</taxon>
        <taxon>Eutheria</taxon>
        <taxon>Euarchontoglires</taxon>
        <taxon>Scandentia</taxon>
        <taxon>Tupaiidae</taxon>
        <taxon>Tupaia</taxon>
    </lineage>
</organism>
<feature type="compositionally biased region" description="Basic residues" evidence="1">
    <location>
        <begin position="63"/>
        <end position="75"/>
    </location>
</feature>
<feature type="compositionally biased region" description="Basic and acidic residues" evidence="1">
    <location>
        <begin position="197"/>
        <end position="210"/>
    </location>
</feature>
<name>L8Y4Z4_TUPCH</name>
<dbReference type="InParanoid" id="L8Y4Z4"/>
<dbReference type="PANTHER" id="PTHR14680:SF1">
    <property type="entry name" value="REQUIRED FOR DRUG-INDUCED DEATH PROTEIN 1"/>
    <property type="match status" value="1"/>
</dbReference>
<dbReference type="PANTHER" id="PTHR14680">
    <property type="entry name" value="SI:DKEY-126G1.9-RELATED"/>
    <property type="match status" value="1"/>
</dbReference>
<protein>
    <submittedName>
        <fullName evidence="2">Uncharacterized protein</fullName>
    </submittedName>
</protein>
<proteinExistence type="predicted"/>
<dbReference type="Pfam" id="PF15828">
    <property type="entry name" value="RDD1"/>
    <property type="match status" value="1"/>
</dbReference>
<sequence length="210" mass="22352">MTVGARLRSKAASSLPRRGPRGRGRAEGDEDSIAIVEHLECEDEAAGAAESGLSGAGRASGAGRRHPGTRSARRVHFAVLPEHYEPLEEPAPGDKPRKRYRQKLKKYGKVGNRARRPRAANQGVVLAVGLRSAALGCPWAVPAQQHPSLQPKRSRGGAGRRYPAAGGLVTFVRGPCSVVMVSYVASPPRCNDGDPDASERLGDLEKPTQL</sequence>
<evidence type="ECO:0000256" key="1">
    <source>
        <dbReference type="SAM" id="MobiDB-lite"/>
    </source>
</evidence>
<feature type="region of interest" description="Disordered" evidence="1">
    <location>
        <begin position="186"/>
        <end position="210"/>
    </location>
</feature>
<dbReference type="Proteomes" id="UP000011518">
    <property type="component" value="Unassembled WGS sequence"/>
</dbReference>
<feature type="region of interest" description="Disordered" evidence="1">
    <location>
        <begin position="1"/>
        <end position="33"/>
    </location>
</feature>
<dbReference type="FunCoup" id="L8Y4Z4">
    <property type="interactions" value="1"/>
</dbReference>
<evidence type="ECO:0000313" key="3">
    <source>
        <dbReference type="Proteomes" id="UP000011518"/>
    </source>
</evidence>
<dbReference type="InterPro" id="IPR031667">
    <property type="entry name" value="RDD1"/>
</dbReference>
<keyword evidence="3" id="KW-1185">Reference proteome</keyword>
<reference evidence="3" key="1">
    <citation type="submission" date="2012-07" db="EMBL/GenBank/DDBJ databases">
        <title>Genome of the Chinese tree shrew, a rising model animal genetically related to primates.</title>
        <authorList>
            <person name="Zhang G."/>
            <person name="Fan Y."/>
            <person name="Yao Y."/>
            <person name="Huang Z."/>
        </authorList>
    </citation>
    <scope>NUCLEOTIDE SEQUENCE [LARGE SCALE GENOMIC DNA]</scope>
</reference>
<gene>
    <name evidence="2" type="ORF">TREES_T100013797</name>
</gene>
<accession>L8Y4Z4</accession>
<dbReference type="EMBL" id="KB368906">
    <property type="protein sequence ID" value="ELV10020.1"/>
    <property type="molecule type" value="Genomic_DNA"/>
</dbReference>
<dbReference type="AlphaFoldDB" id="L8Y4Z4"/>
<feature type="region of interest" description="Disordered" evidence="1">
    <location>
        <begin position="46"/>
        <end position="75"/>
    </location>
</feature>